<comment type="caution">
    <text evidence="1">The sequence shown here is derived from an EMBL/GenBank/DDBJ whole genome shotgun (WGS) entry which is preliminary data.</text>
</comment>
<accession>A0A0G9JUS9</accession>
<sequence length="101" mass="11636">MSKLLSEEQLQSIPNLYETENQKDPICHIKLFLPSSNWTWYIIELDEADLNTCYGFVDGLEKELGYFTLSELENLKGMFGIKVELDISFKPTKLSKIKASI</sequence>
<gene>
    <name evidence="1" type="ORF">AA20_09935</name>
</gene>
<proteinExistence type="predicted"/>
<dbReference type="PATRIC" id="fig|1447256.3.peg.1942"/>
<dbReference type="Proteomes" id="UP000035514">
    <property type="component" value="Unassembled WGS sequence"/>
</dbReference>
<organism evidence="1 2">
    <name type="scientific">Aliarcobacter butzleri L348</name>
    <dbReference type="NCBI Taxonomy" id="1447256"/>
    <lineage>
        <taxon>Bacteria</taxon>
        <taxon>Pseudomonadati</taxon>
        <taxon>Campylobacterota</taxon>
        <taxon>Epsilonproteobacteria</taxon>
        <taxon>Campylobacterales</taxon>
        <taxon>Arcobacteraceae</taxon>
        <taxon>Aliarcobacter</taxon>
    </lineage>
</organism>
<evidence type="ECO:0000313" key="1">
    <source>
        <dbReference type="EMBL" id="KLD98048.1"/>
    </source>
</evidence>
<dbReference type="RefSeq" id="WP_046997135.1">
    <property type="nucleotide sequence ID" value="NZ_JAIQ01000134.1"/>
</dbReference>
<name>A0A0G9JUS9_9BACT</name>
<protein>
    <recommendedName>
        <fullName evidence="3">DUF2958 domain-containing protein</fullName>
    </recommendedName>
</protein>
<dbReference type="InterPro" id="IPR021341">
    <property type="entry name" value="DUF2958"/>
</dbReference>
<reference evidence="1 2" key="1">
    <citation type="submission" date="2014-01" db="EMBL/GenBank/DDBJ databases">
        <title>Development of a Comparative Genomic Fingerprinting Assay for High Resolution Genotyping of Arcobacter butzleri.</title>
        <authorList>
            <person name="Webb A.L."/>
            <person name="Inglis G.D."/>
            <person name="Kruczkiewicz P."/>
            <person name="Selinger L.B."/>
            <person name="Taboada E.N."/>
        </authorList>
    </citation>
    <scope>NUCLEOTIDE SEQUENCE [LARGE SCALE GENOMIC DNA]</scope>
    <source>
        <strain evidence="1 2">L348</strain>
    </source>
</reference>
<dbReference type="Pfam" id="PF11171">
    <property type="entry name" value="DUF2958"/>
    <property type="match status" value="1"/>
</dbReference>
<dbReference type="EMBL" id="JAIQ01000134">
    <property type="protein sequence ID" value="KLD98048.1"/>
    <property type="molecule type" value="Genomic_DNA"/>
</dbReference>
<evidence type="ECO:0000313" key="2">
    <source>
        <dbReference type="Proteomes" id="UP000035514"/>
    </source>
</evidence>
<dbReference type="AlphaFoldDB" id="A0A0G9JUS9"/>
<evidence type="ECO:0008006" key="3">
    <source>
        <dbReference type="Google" id="ProtNLM"/>
    </source>
</evidence>